<dbReference type="InterPro" id="IPR029045">
    <property type="entry name" value="ClpP/crotonase-like_dom_sf"/>
</dbReference>
<dbReference type="PANTHER" id="PTHR43459">
    <property type="entry name" value="ENOYL-COA HYDRATASE"/>
    <property type="match status" value="1"/>
</dbReference>
<accession>A0A6B8VJJ4</accession>
<dbReference type="EMBL" id="CP046452">
    <property type="protein sequence ID" value="QGU03219.1"/>
    <property type="molecule type" value="Genomic_DNA"/>
</dbReference>
<dbReference type="CDD" id="cd06558">
    <property type="entry name" value="crotonase-like"/>
    <property type="match status" value="1"/>
</dbReference>
<evidence type="ECO:0000256" key="1">
    <source>
        <dbReference type="ARBA" id="ARBA00005254"/>
    </source>
</evidence>
<dbReference type="KEGG" id="ckw:CKALI_11905"/>
<name>A0A6B8VJJ4_9CORY</name>
<dbReference type="AlphaFoldDB" id="A0A6B8VJJ4"/>
<proteinExistence type="inferred from homology"/>
<sequence length="256" mass="27149">MIELEITDGIAEVVLNNPKAMNSLSEEALTQLSDAYTAAAAANVRALVLRGEGRGFCAGRNIAGLDPRDDDAHDYLAHKVTPVLKQMSEFPAPTFAAVQGACLGVGLGLAIATDIVYVAEDAKIGSPFANLGATLDSGGHALFVERLGAHRAMDLIVTGELMNGAEAVQAGLFSRAVAADELLEFTRSRAVRAASGATLAFMKSRELVHQIRDQRVGLWDSLEAENVAQGQLCSSADYLEGFAAFQEKRQPNFKGE</sequence>
<dbReference type="GO" id="GO:0004300">
    <property type="term" value="F:enoyl-CoA hydratase activity"/>
    <property type="evidence" value="ECO:0007669"/>
    <property type="project" value="UniProtKB-EC"/>
</dbReference>
<dbReference type="EC" id="4.2.1.17" evidence="2"/>
<dbReference type="RefSeq" id="WP_156193531.1">
    <property type="nucleotide sequence ID" value="NZ_CP046452.1"/>
</dbReference>
<dbReference type="InterPro" id="IPR001753">
    <property type="entry name" value="Enoyl-CoA_hydra/iso"/>
</dbReference>
<evidence type="ECO:0000313" key="3">
    <source>
        <dbReference type="Proteomes" id="UP000427071"/>
    </source>
</evidence>
<protein>
    <submittedName>
        <fullName evidence="2">Enoyl-CoA hydratase</fullName>
        <ecNumber evidence="2">4.2.1.17</ecNumber>
    </submittedName>
</protein>
<keyword evidence="3" id="KW-1185">Reference proteome</keyword>
<comment type="similarity">
    <text evidence="1">Belongs to the enoyl-CoA hydratase/isomerase family.</text>
</comment>
<dbReference type="PANTHER" id="PTHR43459:SF1">
    <property type="entry name" value="EG:BACN32G11.4 PROTEIN"/>
    <property type="match status" value="1"/>
</dbReference>
<reference evidence="3" key="1">
    <citation type="submission" date="2019-11" db="EMBL/GenBank/DDBJ databases">
        <title>Complete genome sequence of Corynebacterium kalinowskii 1959, a novel Corynebacterium species isolated from soil of a small paddock in Vilsendorf, Germany.</title>
        <authorList>
            <person name="Schaffert L."/>
            <person name="Ruwe M."/>
            <person name="Milse J."/>
            <person name="Hanuschka K."/>
            <person name="Ortseifen V."/>
            <person name="Droste J."/>
            <person name="Brandt D."/>
            <person name="Schlueter L."/>
            <person name="Kutter Y."/>
            <person name="Vinke S."/>
            <person name="Viehoefer P."/>
            <person name="Jacob L."/>
            <person name="Luebke N.-C."/>
            <person name="Schulte-Berndt E."/>
            <person name="Hain C."/>
            <person name="Linder M."/>
            <person name="Schmidt P."/>
            <person name="Wollenschlaeger L."/>
            <person name="Luttermann T."/>
            <person name="Thieme E."/>
            <person name="Hassa J."/>
            <person name="Haak M."/>
            <person name="Wittchen M."/>
            <person name="Mentz A."/>
            <person name="Persicke M."/>
            <person name="Busche T."/>
            <person name="Ruckert C."/>
        </authorList>
    </citation>
    <scope>NUCLEOTIDE SEQUENCE [LARGE SCALE GENOMIC DNA]</scope>
    <source>
        <strain evidence="3">1959</strain>
    </source>
</reference>
<dbReference type="SUPFAM" id="SSF52096">
    <property type="entry name" value="ClpP/crotonase"/>
    <property type="match status" value="1"/>
</dbReference>
<dbReference type="Proteomes" id="UP000427071">
    <property type="component" value="Chromosome"/>
</dbReference>
<dbReference type="InterPro" id="IPR014748">
    <property type="entry name" value="Enoyl-CoA_hydra_C"/>
</dbReference>
<dbReference type="Gene3D" id="1.10.12.10">
    <property type="entry name" value="Lyase 2-enoyl-coa Hydratase, Chain A, domain 2"/>
    <property type="match status" value="1"/>
</dbReference>
<organism evidence="2 3">
    <name type="scientific">Corynebacterium kalinowskii</name>
    <dbReference type="NCBI Taxonomy" id="2675216"/>
    <lineage>
        <taxon>Bacteria</taxon>
        <taxon>Bacillati</taxon>
        <taxon>Actinomycetota</taxon>
        <taxon>Actinomycetes</taxon>
        <taxon>Mycobacteriales</taxon>
        <taxon>Corynebacteriaceae</taxon>
        <taxon>Corynebacterium</taxon>
    </lineage>
</organism>
<gene>
    <name evidence="2" type="primary">fadB2</name>
    <name evidence="2" type="ORF">CKALI_11905</name>
</gene>
<evidence type="ECO:0000313" key="2">
    <source>
        <dbReference type="EMBL" id="QGU03219.1"/>
    </source>
</evidence>
<dbReference type="Pfam" id="PF00378">
    <property type="entry name" value="ECH_1"/>
    <property type="match status" value="1"/>
</dbReference>
<dbReference type="Gene3D" id="3.90.226.10">
    <property type="entry name" value="2-enoyl-CoA Hydratase, Chain A, domain 1"/>
    <property type="match status" value="1"/>
</dbReference>
<keyword evidence="2" id="KW-0456">Lyase</keyword>